<evidence type="ECO:0000259" key="5">
    <source>
        <dbReference type="Pfam" id="PF25151"/>
    </source>
</evidence>
<dbReference type="InterPro" id="IPR056843">
    <property type="entry name" value="THADA-like_TPR"/>
</dbReference>
<dbReference type="Pfam" id="PF10350">
    <property type="entry name" value="DUF2428"/>
    <property type="match status" value="1"/>
</dbReference>
<organism evidence="6 7">
    <name type="scientific">Patellaria atrata CBS 101060</name>
    <dbReference type="NCBI Taxonomy" id="1346257"/>
    <lineage>
        <taxon>Eukaryota</taxon>
        <taxon>Fungi</taxon>
        <taxon>Dikarya</taxon>
        <taxon>Ascomycota</taxon>
        <taxon>Pezizomycotina</taxon>
        <taxon>Dothideomycetes</taxon>
        <taxon>Dothideomycetes incertae sedis</taxon>
        <taxon>Patellariales</taxon>
        <taxon>Patellariaceae</taxon>
        <taxon>Patellaria</taxon>
    </lineage>
</organism>
<dbReference type="InterPro" id="IPR016024">
    <property type="entry name" value="ARM-type_fold"/>
</dbReference>
<dbReference type="InterPro" id="IPR051954">
    <property type="entry name" value="tRNA_methyltransferase_THADA"/>
</dbReference>
<dbReference type="SUPFAM" id="SSF48371">
    <property type="entry name" value="ARM repeat"/>
    <property type="match status" value="1"/>
</dbReference>
<keyword evidence="2" id="KW-0819">tRNA processing</keyword>
<keyword evidence="7" id="KW-1185">Reference proteome</keyword>
<dbReference type="Pfam" id="PF26523">
    <property type="entry name" value="Trm732_C"/>
    <property type="match status" value="1"/>
</dbReference>
<dbReference type="Pfam" id="PF25151">
    <property type="entry name" value="TPR_Trm732_C"/>
    <property type="match status" value="1"/>
</dbReference>
<dbReference type="InterPro" id="IPR019442">
    <property type="entry name" value="THADA/TRM732_DUF2428"/>
</dbReference>
<proteinExistence type="inferred from homology"/>
<evidence type="ECO:0000313" key="6">
    <source>
        <dbReference type="EMBL" id="KAF2836658.1"/>
    </source>
</evidence>
<evidence type="ECO:0000256" key="2">
    <source>
        <dbReference type="ARBA" id="ARBA00022694"/>
    </source>
</evidence>
<feature type="domain" description="tRNA (32-2'-O)-methyltransferase regulator THADA-like TPR repeats region" evidence="4">
    <location>
        <begin position="236"/>
        <end position="537"/>
    </location>
</feature>
<dbReference type="EMBL" id="MU006102">
    <property type="protein sequence ID" value="KAF2836658.1"/>
    <property type="molecule type" value="Genomic_DNA"/>
</dbReference>
<dbReference type="PANTHER" id="PTHR14387:SF0">
    <property type="entry name" value="DUF2428 DOMAIN-CONTAINING PROTEIN"/>
    <property type="match status" value="1"/>
</dbReference>
<dbReference type="OrthoDB" id="73997at2759"/>
<evidence type="ECO:0000259" key="4">
    <source>
        <dbReference type="Pfam" id="PF25150"/>
    </source>
</evidence>
<evidence type="ECO:0008006" key="8">
    <source>
        <dbReference type="Google" id="ProtNLM"/>
    </source>
</evidence>
<protein>
    <recommendedName>
        <fullName evidence="8">DUF2428 domain-containing protein</fullName>
    </recommendedName>
</protein>
<dbReference type="GO" id="GO:0005829">
    <property type="term" value="C:cytosol"/>
    <property type="evidence" value="ECO:0007669"/>
    <property type="project" value="TreeGrafter"/>
</dbReference>
<evidence type="ECO:0000313" key="7">
    <source>
        <dbReference type="Proteomes" id="UP000799429"/>
    </source>
</evidence>
<dbReference type="Proteomes" id="UP000799429">
    <property type="component" value="Unassembled WGS sequence"/>
</dbReference>
<sequence length="1647" mass="186166">MERLKTTQIPIPEDDLRRISKAGIRLTANNSVRDSLYAVIETANLVELTPRHRAAACNLTCSFIERCRTSAVKDISNIIWTDRIWDKLLTVFLDRSENAKPKSMRQVLLLLVAILSEDREHIEEIKLSVVRRICDILYQSEYRPKVKPALHALSLMLSKQLVGIEQLCQVAYERDSAPSGELDPAKLIPRILSRFLEWVGNHDTAPAAGLLLVTLLKHLPDSLKRKPLPNDTDFIIWAMPLYDAMLNSVDKLHSFKQYVLPGIFKLDRNDYIKFLYHCGFGQYMSHSMSDHIDGARLVVGQQILFTTLRTGKEIGMIKETGKHRILTLPLPRDGTIGIPTVLFSRLLLQENLSSRLSALSLLTSSTSITRPVEQSTFDYLKRSLYHLHCETDANFRDDLVSLLKQFFIRLRASSAALYRIIKQSKDVSPLLVQSTNMQQDCVGDVRSFNSCKRFIQWYLRFLTLELRPTASYQRHITALRVLGNIYTSGLDSHLKYNFLSKDSQGEIKWPYQFSVIPLRVCRCLFDLTMNPFEDIRTNASILLRLRTSVTTGSADPKLANYLDSYGQNTYQQDVYEHNLYDQHLYNRLIKRAETTMFLSARADHADGVAQLHFLRICGLGPSRRISKLTKLDAVTSLVAKLEEIIAIAIEDLPLAVAKYPLHGLLRSLSILFDDSNTYSTIFQCDPQDINEWSKLHHRIFVSLHIIWQCVKPILCNDAPEGYVPEDLEQEDALSTKDILSYSWRALKEASTLLRVIVINAPLSSPSDQGMLNREAIEDLGQLCFTQLAELRHRGAFSTVAQSFASCCQRCHRAANSSIQELPFIWYKQTLECFHDQSSLITRRSAGLPSLMVGVLSADPTGPLLQSALHDLIRESLGETDSSISDHTQLSQVHAMNCIKDIFKNSKLGPLCESFIGEALDLAALKLESNIWAVRNCGLMLFRALIDRLLGTNEAHGFELQRWIKSSKLSFERYPNLLPIVLKLLRSKSTEITSKANSLSRETRQHVVTEGVFPALQIIQKAQPPVECFLVFKGLVFDLLRSSQWHVRDMAARTLALLLQMDDVITPIMGELGSVVCQNELHGHLLAISCFLEGRLQQFEHGSQGSPIDQSFVAKILSLRSIVLEDNKCAITKATYLKIIRTVLKSFLLNSEFNGHSNELFTPQFAADIWPSICGQDSFIGSPALRKEVAQLSILQFFSLSEQERKTLGTVTDDQLTDILAALARRDPDEFCSMLQEFSFLFEGSLPSKCDYALQQMVFTLMRILSGLNDREVKSSCLQFLADAIEKTSIDWSESVQNLPQVLENCMNHITKASPSLVENALRLQAHLIDSKIPSSPAERKDSPLVDGRLINFISGLRIKLADTNPFSSRFAAARSLAVFAQLWKYRASSNIVESTLTVAGVAIYDVMNDDDDEIRDLGASIATKIIAGFRYSVNLKNAVPLVASQRLSEYLARKFTNSQVLCEEALRHLIMTDPWSNLFEDSVEERLRIAREENSALFMQEKQNLFIDEAREAVIWSRVLKKLSAKAIPRRLAEEFTQWVMDGLVVLTETARTEEDGPLGWTSKADVYALGIQVIYGADVLLEWRKKTRKVTVSGPDIRCALRKFADIGEKNELHDLWLERIEEVLSSSILGRLITLKDKMKQVGIV</sequence>
<evidence type="ECO:0000256" key="1">
    <source>
        <dbReference type="ARBA" id="ARBA00010409"/>
    </source>
</evidence>
<dbReference type="PANTHER" id="PTHR14387">
    <property type="entry name" value="THADA/DEATH RECEPTOR INTERACTING PROTEIN"/>
    <property type="match status" value="1"/>
</dbReference>
<accession>A0A9P4S7W7</accession>
<reference evidence="6" key="1">
    <citation type="journal article" date="2020" name="Stud. Mycol.">
        <title>101 Dothideomycetes genomes: a test case for predicting lifestyles and emergence of pathogens.</title>
        <authorList>
            <person name="Haridas S."/>
            <person name="Albert R."/>
            <person name="Binder M."/>
            <person name="Bloem J."/>
            <person name="Labutti K."/>
            <person name="Salamov A."/>
            <person name="Andreopoulos B."/>
            <person name="Baker S."/>
            <person name="Barry K."/>
            <person name="Bills G."/>
            <person name="Bluhm B."/>
            <person name="Cannon C."/>
            <person name="Castanera R."/>
            <person name="Culley D."/>
            <person name="Daum C."/>
            <person name="Ezra D."/>
            <person name="Gonzalez J."/>
            <person name="Henrissat B."/>
            <person name="Kuo A."/>
            <person name="Liang C."/>
            <person name="Lipzen A."/>
            <person name="Lutzoni F."/>
            <person name="Magnuson J."/>
            <person name="Mondo S."/>
            <person name="Nolan M."/>
            <person name="Ohm R."/>
            <person name="Pangilinan J."/>
            <person name="Park H.-J."/>
            <person name="Ramirez L."/>
            <person name="Alfaro M."/>
            <person name="Sun H."/>
            <person name="Tritt A."/>
            <person name="Yoshinaga Y."/>
            <person name="Zwiers L.-H."/>
            <person name="Turgeon B."/>
            <person name="Goodwin S."/>
            <person name="Spatafora J."/>
            <person name="Crous P."/>
            <person name="Grigoriev I."/>
        </authorList>
    </citation>
    <scope>NUCLEOTIDE SEQUENCE</scope>
    <source>
        <strain evidence="6">CBS 101060</strain>
    </source>
</reference>
<comment type="similarity">
    <text evidence="1">Belongs to the THADA family.</text>
</comment>
<feature type="domain" description="tRNA (32-2'-O)-methyltransferase regulator THADA-like C-terminal TPR repeats region" evidence="5">
    <location>
        <begin position="934"/>
        <end position="1088"/>
    </location>
</feature>
<evidence type="ECO:0000259" key="3">
    <source>
        <dbReference type="Pfam" id="PF10350"/>
    </source>
</evidence>
<comment type="caution">
    <text evidence="6">The sequence shown here is derived from an EMBL/GenBank/DDBJ whole genome shotgun (WGS) entry which is preliminary data.</text>
</comment>
<gene>
    <name evidence="6" type="ORF">M501DRAFT_939156</name>
</gene>
<dbReference type="Pfam" id="PF25150">
    <property type="entry name" value="TPR_Trm732"/>
    <property type="match status" value="1"/>
</dbReference>
<dbReference type="GO" id="GO:0030488">
    <property type="term" value="P:tRNA methylation"/>
    <property type="evidence" value="ECO:0007669"/>
    <property type="project" value="TreeGrafter"/>
</dbReference>
<name>A0A9P4S7W7_9PEZI</name>
<dbReference type="InterPro" id="IPR056842">
    <property type="entry name" value="THADA-like_TPR_C"/>
</dbReference>
<feature type="domain" description="DUF2428" evidence="3">
    <location>
        <begin position="695"/>
        <end position="932"/>
    </location>
</feature>